<dbReference type="RefSeq" id="WP_007321473.1">
    <property type="nucleotide sequence ID" value="NZ_BAEE01000036.1"/>
</dbReference>
<dbReference type="InterPro" id="IPR029068">
    <property type="entry name" value="Glyas_Bleomycin-R_OHBP_Dase"/>
</dbReference>
<evidence type="ECO:0000313" key="2">
    <source>
        <dbReference type="EMBL" id="GAB09397.1"/>
    </source>
</evidence>
<comment type="caution">
    <text evidence="2">The sequence shown here is derived from an EMBL/GenBank/DDBJ whole genome shotgun (WGS) entry which is preliminary data.</text>
</comment>
<dbReference type="Pfam" id="PF13669">
    <property type="entry name" value="Glyoxalase_4"/>
    <property type="match status" value="1"/>
</dbReference>
<evidence type="ECO:0000259" key="1">
    <source>
        <dbReference type="PROSITE" id="PS51819"/>
    </source>
</evidence>
<dbReference type="EMBL" id="BAEE01000036">
    <property type="protein sequence ID" value="GAB09397.1"/>
    <property type="molecule type" value="Genomic_DNA"/>
</dbReference>
<keyword evidence="3" id="KW-1185">Reference proteome</keyword>
<name>G7H0M2_9ACTN</name>
<dbReference type="STRING" id="1073574.GOARA_036_01290"/>
<gene>
    <name evidence="2" type="ORF">GOARA_036_01290</name>
</gene>
<dbReference type="InterPro" id="IPR037523">
    <property type="entry name" value="VOC_core"/>
</dbReference>
<sequence length="257" mass="27017">MSGWTAHQAAVTLAAPDHGAAVAAYSRLFGPGSAMAPAEHQWQVGSTRLVVRASAVDGEDRPRILIPVRDLVDPATPDVYTTVVTLLERRSCVLRPDAQIGDARTGVVEGLPVGVVDAAALPRLPSGDATEIGALDHVVVNSPSRDAALALFGAVLGFDFRLEQRMSLPNLGDVHQLFLRGAGTIVEVLVNEAGDPAISLWGLAWTSADIDASHARLAGAGTDLSPIRNGHKRGTRVFTVRDDALILPTIVIGHDET</sequence>
<dbReference type="Gene3D" id="3.10.180.10">
    <property type="entry name" value="2,3-Dihydroxybiphenyl 1,2-Dioxygenase, domain 1"/>
    <property type="match status" value="1"/>
</dbReference>
<dbReference type="Proteomes" id="UP000035088">
    <property type="component" value="Unassembled WGS sequence"/>
</dbReference>
<feature type="domain" description="VOC" evidence="1">
    <location>
        <begin position="134"/>
        <end position="253"/>
    </location>
</feature>
<dbReference type="SUPFAM" id="SSF54593">
    <property type="entry name" value="Glyoxalase/Bleomycin resistance protein/Dihydroxybiphenyl dioxygenase"/>
    <property type="match status" value="1"/>
</dbReference>
<proteinExistence type="predicted"/>
<evidence type="ECO:0000313" key="3">
    <source>
        <dbReference type="Proteomes" id="UP000035088"/>
    </source>
</evidence>
<accession>G7H0M2</accession>
<protein>
    <recommendedName>
        <fullName evidence="1">VOC domain-containing protein</fullName>
    </recommendedName>
</protein>
<dbReference type="AlphaFoldDB" id="G7H0M2"/>
<reference evidence="2 3" key="1">
    <citation type="submission" date="2011-11" db="EMBL/GenBank/DDBJ databases">
        <title>Whole genome shotgun sequence of Gordonia araii NBRC 100433.</title>
        <authorList>
            <person name="Yoshida Y."/>
            <person name="Hosoyama A."/>
            <person name="Tsuchikane K."/>
            <person name="Katsumata H."/>
            <person name="Yamazaki S."/>
            <person name="Fujita N."/>
        </authorList>
    </citation>
    <scope>NUCLEOTIDE SEQUENCE [LARGE SCALE GENOMIC DNA]</scope>
    <source>
        <strain evidence="2 3">NBRC 100433</strain>
    </source>
</reference>
<organism evidence="2 3">
    <name type="scientific">Gordonia araii NBRC 100433</name>
    <dbReference type="NCBI Taxonomy" id="1073574"/>
    <lineage>
        <taxon>Bacteria</taxon>
        <taxon>Bacillati</taxon>
        <taxon>Actinomycetota</taxon>
        <taxon>Actinomycetes</taxon>
        <taxon>Mycobacteriales</taxon>
        <taxon>Gordoniaceae</taxon>
        <taxon>Gordonia</taxon>
    </lineage>
</organism>
<dbReference type="OrthoDB" id="4373689at2"/>
<dbReference type="PROSITE" id="PS51819">
    <property type="entry name" value="VOC"/>
    <property type="match status" value="1"/>
</dbReference>